<dbReference type="Pfam" id="PF14617">
    <property type="entry name" value="CMS1"/>
    <property type="match status" value="1"/>
</dbReference>
<evidence type="ECO:0000313" key="2">
    <source>
        <dbReference type="EMBL" id="KAL0963465.1"/>
    </source>
</evidence>
<evidence type="ECO:0000256" key="1">
    <source>
        <dbReference type="SAM" id="MobiDB-lite"/>
    </source>
</evidence>
<sequence>MKKGKKRKGGTENMDTPKKKTALEDKAERDGKERVEEVEQLKKKLSEPTKKGKKRKGGTENMDMSEKKTALKSHEECFLADKEEDEVEEKPKKKRRRKKKTISDVLAMSEPKPGCPGDLRNLVLDHFKDTRSVIELEELTLPDSSFFASNDLTHSMSSYLKEICPKWAKVQKQHTEKSSVVMLIVCSSALRVIDVIKHLTTFKGEAKVVKLFARHIKIEEQVKLLQKGVTHIGVGTPGRISALIEKECLTLSALRFMILDWNWRDQKQRRMVDVNEVKCDLLKLLQIGIVKACREEKLKVGLF</sequence>
<evidence type="ECO:0008006" key="4">
    <source>
        <dbReference type="Google" id="ProtNLM"/>
    </source>
</evidence>
<dbReference type="PANTHER" id="PTHR24030:SF0">
    <property type="entry name" value="PROTEIN CMSS1"/>
    <property type="match status" value="1"/>
</dbReference>
<dbReference type="InterPro" id="IPR027417">
    <property type="entry name" value="P-loop_NTPase"/>
</dbReference>
<reference evidence="2 3" key="1">
    <citation type="submission" date="2024-06" db="EMBL/GenBank/DDBJ databases">
        <authorList>
            <person name="Pan Q."/>
            <person name="Wen M."/>
            <person name="Jouanno E."/>
            <person name="Zahm M."/>
            <person name="Klopp C."/>
            <person name="Cabau C."/>
            <person name="Louis A."/>
            <person name="Berthelot C."/>
            <person name="Parey E."/>
            <person name="Roest Crollius H."/>
            <person name="Montfort J."/>
            <person name="Robinson-Rechavi M."/>
            <person name="Bouchez O."/>
            <person name="Lampietro C."/>
            <person name="Lopez Roques C."/>
            <person name="Donnadieu C."/>
            <person name="Postlethwait J."/>
            <person name="Bobe J."/>
            <person name="Verreycken H."/>
            <person name="Guiguen Y."/>
        </authorList>
    </citation>
    <scope>NUCLEOTIDE SEQUENCE [LARGE SCALE GENOMIC DNA]</scope>
    <source>
        <strain evidence="2">Up_M1</strain>
        <tissue evidence="2">Testis</tissue>
    </source>
</reference>
<dbReference type="Gene3D" id="3.40.50.300">
    <property type="entry name" value="P-loop containing nucleotide triphosphate hydrolases"/>
    <property type="match status" value="1"/>
</dbReference>
<organism evidence="2 3">
    <name type="scientific">Umbra pygmaea</name>
    <name type="common">Eastern mudminnow</name>
    <dbReference type="NCBI Taxonomy" id="75934"/>
    <lineage>
        <taxon>Eukaryota</taxon>
        <taxon>Metazoa</taxon>
        <taxon>Chordata</taxon>
        <taxon>Craniata</taxon>
        <taxon>Vertebrata</taxon>
        <taxon>Euteleostomi</taxon>
        <taxon>Actinopterygii</taxon>
        <taxon>Neopterygii</taxon>
        <taxon>Teleostei</taxon>
        <taxon>Protacanthopterygii</taxon>
        <taxon>Esociformes</taxon>
        <taxon>Umbridae</taxon>
        <taxon>Umbra</taxon>
    </lineage>
</organism>
<keyword evidence="3" id="KW-1185">Reference proteome</keyword>
<dbReference type="AlphaFoldDB" id="A0ABD0VZL6"/>
<protein>
    <recommendedName>
        <fullName evidence="4">Protein CMSS1</fullName>
    </recommendedName>
</protein>
<dbReference type="Proteomes" id="UP001557470">
    <property type="component" value="Unassembled WGS sequence"/>
</dbReference>
<gene>
    <name evidence="2" type="ORF">UPYG_G00306710</name>
</gene>
<feature type="region of interest" description="Disordered" evidence="1">
    <location>
        <begin position="1"/>
        <end position="101"/>
    </location>
</feature>
<feature type="compositionally biased region" description="Basic and acidic residues" evidence="1">
    <location>
        <begin position="64"/>
        <end position="81"/>
    </location>
</feature>
<comment type="caution">
    <text evidence="2">The sequence shown here is derived from an EMBL/GenBank/DDBJ whole genome shotgun (WGS) entry which is preliminary data.</text>
</comment>
<dbReference type="InterPro" id="IPR032704">
    <property type="entry name" value="Cms1"/>
</dbReference>
<name>A0ABD0VZL6_UMBPY</name>
<dbReference type="SUPFAM" id="SSF52540">
    <property type="entry name" value="P-loop containing nucleoside triphosphate hydrolases"/>
    <property type="match status" value="1"/>
</dbReference>
<evidence type="ECO:0000313" key="3">
    <source>
        <dbReference type="Proteomes" id="UP001557470"/>
    </source>
</evidence>
<dbReference type="EMBL" id="JAGEUA010000010">
    <property type="protein sequence ID" value="KAL0963465.1"/>
    <property type="molecule type" value="Genomic_DNA"/>
</dbReference>
<feature type="compositionally biased region" description="Basic and acidic residues" evidence="1">
    <location>
        <begin position="15"/>
        <end position="50"/>
    </location>
</feature>
<accession>A0ABD0VZL6</accession>
<proteinExistence type="predicted"/>
<dbReference type="PANTHER" id="PTHR24030">
    <property type="entry name" value="PROTEIN CMSS1"/>
    <property type="match status" value="1"/>
</dbReference>